<dbReference type="PROSITE" id="PS50887">
    <property type="entry name" value="GGDEF"/>
    <property type="match status" value="1"/>
</dbReference>
<dbReference type="InterPro" id="IPR050469">
    <property type="entry name" value="Diguanylate_Cyclase"/>
</dbReference>
<dbReference type="SMART" id="SM00267">
    <property type="entry name" value="GGDEF"/>
    <property type="match status" value="1"/>
</dbReference>
<evidence type="ECO:0000259" key="2">
    <source>
        <dbReference type="PROSITE" id="PS50887"/>
    </source>
</evidence>
<dbReference type="SUPFAM" id="SSF55073">
    <property type="entry name" value="Nucleotide cyclase"/>
    <property type="match status" value="1"/>
</dbReference>
<dbReference type="Gene3D" id="3.30.70.270">
    <property type="match status" value="1"/>
</dbReference>
<feature type="domain" description="GGDEF" evidence="2">
    <location>
        <begin position="241"/>
        <end position="371"/>
    </location>
</feature>
<organism evidence="3 4">
    <name type="scientific">Anaeroselena agilis</name>
    <dbReference type="NCBI Taxonomy" id="3063788"/>
    <lineage>
        <taxon>Bacteria</taxon>
        <taxon>Bacillati</taxon>
        <taxon>Bacillota</taxon>
        <taxon>Negativicutes</taxon>
        <taxon>Acetonemataceae</taxon>
        <taxon>Anaeroselena</taxon>
    </lineage>
</organism>
<name>A0ABU3P6F3_9FIRM</name>
<comment type="caution">
    <text evidence="3">The sequence shown here is derived from an EMBL/GenBank/DDBJ whole genome shotgun (WGS) entry which is preliminary data.</text>
</comment>
<protein>
    <submittedName>
        <fullName evidence="3">GGDEF domain-containing protein</fullName>
        <ecNumber evidence="3">2.7.7.65</ecNumber>
    </submittedName>
</protein>
<proteinExistence type="predicted"/>
<keyword evidence="3" id="KW-0548">Nucleotidyltransferase</keyword>
<keyword evidence="3" id="KW-0808">Transferase</keyword>
<accession>A0ABU3P6F3</accession>
<dbReference type="Proteomes" id="UP001254848">
    <property type="component" value="Unassembled WGS sequence"/>
</dbReference>
<feature type="transmembrane region" description="Helical" evidence="1">
    <location>
        <begin position="90"/>
        <end position="107"/>
    </location>
</feature>
<dbReference type="Pfam" id="PF00990">
    <property type="entry name" value="GGDEF"/>
    <property type="match status" value="1"/>
</dbReference>
<evidence type="ECO:0000313" key="4">
    <source>
        <dbReference type="Proteomes" id="UP001254848"/>
    </source>
</evidence>
<gene>
    <name evidence="3" type="ORF">Q4T40_21060</name>
</gene>
<keyword evidence="1" id="KW-0472">Membrane</keyword>
<dbReference type="InterPro" id="IPR029787">
    <property type="entry name" value="Nucleotide_cyclase"/>
</dbReference>
<dbReference type="InterPro" id="IPR000160">
    <property type="entry name" value="GGDEF_dom"/>
</dbReference>
<feature type="transmembrane region" description="Helical" evidence="1">
    <location>
        <begin position="31"/>
        <end position="51"/>
    </location>
</feature>
<dbReference type="PANTHER" id="PTHR45138">
    <property type="entry name" value="REGULATORY COMPONENTS OF SENSORY TRANSDUCTION SYSTEM"/>
    <property type="match status" value="1"/>
</dbReference>
<reference evidence="3 4" key="1">
    <citation type="submission" date="2023-07" db="EMBL/GenBank/DDBJ databases">
        <title>The novel representative of Negativicutes class, Anaeroselena agilis gen. nov. sp. nov.</title>
        <authorList>
            <person name="Prokofeva M.I."/>
            <person name="Elcheninov A.G."/>
            <person name="Klyukina A."/>
            <person name="Kublanov I.V."/>
            <person name="Frolov E.N."/>
            <person name="Podosokorskaya O.A."/>
        </authorList>
    </citation>
    <scope>NUCLEOTIDE SEQUENCE [LARGE SCALE GENOMIC DNA]</scope>
    <source>
        <strain evidence="3 4">4137-cl</strain>
    </source>
</reference>
<keyword evidence="1" id="KW-0812">Transmembrane</keyword>
<feature type="transmembrane region" description="Helical" evidence="1">
    <location>
        <begin position="113"/>
        <end position="131"/>
    </location>
</feature>
<evidence type="ECO:0000313" key="3">
    <source>
        <dbReference type="EMBL" id="MDT8903726.1"/>
    </source>
</evidence>
<feature type="transmembrane region" description="Helical" evidence="1">
    <location>
        <begin position="163"/>
        <end position="186"/>
    </location>
</feature>
<dbReference type="NCBIfam" id="TIGR00254">
    <property type="entry name" value="GGDEF"/>
    <property type="match status" value="1"/>
</dbReference>
<dbReference type="CDD" id="cd01949">
    <property type="entry name" value="GGDEF"/>
    <property type="match status" value="1"/>
</dbReference>
<dbReference type="RefSeq" id="WP_413782173.1">
    <property type="nucleotide sequence ID" value="NZ_JAUOZS010000001.1"/>
</dbReference>
<feature type="transmembrane region" description="Helical" evidence="1">
    <location>
        <begin position="57"/>
        <end position="78"/>
    </location>
</feature>
<dbReference type="InterPro" id="IPR043128">
    <property type="entry name" value="Rev_trsase/Diguanyl_cyclase"/>
</dbReference>
<dbReference type="EC" id="2.7.7.65" evidence="3"/>
<evidence type="ECO:0000256" key="1">
    <source>
        <dbReference type="SAM" id="Phobius"/>
    </source>
</evidence>
<sequence>MRFFAHPDTSAGPEAGYREHYLAADARQASVAIAAWLVPLLLFAGGDYFLFGASRQLVVLLTLRLAFAAFSLYTISALAKITTPREYDNILLRWAVFAVIAVLYFNYAWARYIPPNGVLTILIIFSAYMVFPARLPIRLAPPLALSAGNFFLHLWVSEPISPQILFTSLVALAMANTLGIIFSTWLHKHRLTEFQARLEETRVKEELGRLAATDDLTGVLNRRKIMELAAREYERFVRERRPLSVAMIDIDRFKKLNDTYGHEAGDLVLTSFTAYVARQLRREDIWGRLGGDEFVLILPDTPAEQAEAVAERLRVGTEAVVWQDQELPYTISSGIAAAREKDQSVDEVFKRADKALYNAKRRGRNRTEILS</sequence>
<dbReference type="EMBL" id="JAUOZS010000001">
    <property type="protein sequence ID" value="MDT8903726.1"/>
    <property type="molecule type" value="Genomic_DNA"/>
</dbReference>
<keyword evidence="4" id="KW-1185">Reference proteome</keyword>
<dbReference type="GO" id="GO:0052621">
    <property type="term" value="F:diguanylate cyclase activity"/>
    <property type="evidence" value="ECO:0007669"/>
    <property type="project" value="UniProtKB-EC"/>
</dbReference>
<keyword evidence="1" id="KW-1133">Transmembrane helix</keyword>
<dbReference type="PANTHER" id="PTHR45138:SF9">
    <property type="entry name" value="DIGUANYLATE CYCLASE DGCM-RELATED"/>
    <property type="match status" value="1"/>
</dbReference>